<accession>A0AAV2RHY7</accession>
<keyword evidence="3" id="KW-1003">Cell membrane</keyword>
<evidence type="ECO:0000256" key="2">
    <source>
        <dbReference type="ARBA" id="ARBA00008789"/>
    </source>
</evidence>
<evidence type="ECO:0000256" key="6">
    <source>
        <dbReference type="ARBA" id="ARBA00023136"/>
    </source>
</evidence>
<evidence type="ECO:0000256" key="1">
    <source>
        <dbReference type="ARBA" id="ARBA00004651"/>
    </source>
</evidence>
<dbReference type="PANTHER" id="PTHR16024:SF28">
    <property type="entry name" value="XK-RELATED PROTEIN"/>
    <property type="match status" value="1"/>
</dbReference>
<gene>
    <name evidence="8" type="ORF">MNOR_LOCUS24556</name>
</gene>
<dbReference type="GO" id="GO:0005886">
    <property type="term" value="C:plasma membrane"/>
    <property type="evidence" value="ECO:0007669"/>
    <property type="project" value="UniProtKB-SubCell"/>
</dbReference>
<sequence length="187" mass="21934">MRFNVEEEASWCKTFFKKFPEAGLVTTLYFLDVITDIFSTVKLWRAEQINWFIMSCCFMLTPELGIGIYIAIRLYKDNVKTRHNRNIKEDLRIFGFVDRELNRTKGNLLLLILFLVTPLMVLPFIMLPFLSYKSYKALKKNSPKDKDLALAVIYELMKVKTLEAIFQSVPQLCLSSYIVLHTMHCDQ</sequence>
<keyword evidence="5 7" id="KW-1133">Transmembrane helix</keyword>
<keyword evidence="9" id="KW-1185">Reference proteome</keyword>
<dbReference type="AlphaFoldDB" id="A0AAV2RHY7"/>
<name>A0AAV2RHY7_MEGNR</name>
<feature type="non-terminal residue" evidence="8">
    <location>
        <position position="187"/>
    </location>
</feature>
<proteinExistence type="inferred from homology"/>
<evidence type="ECO:0000256" key="7">
    <source>
        <dbReference type="RuleBase" id="RU910716"/>
    </source>
</evidence>
<dbReference type="InterPro" id="IPR050895">
    <property type="entry name" value="XK-related_scramblase"/>
</dbReference>
<feature type="transmembrane region" description="Helical" evidence="7">
    <location>
        <begin position="108"/>
        <end position="130"/>
    </location>
</feature>
<organism evidence="8 9">
    <name type="scientific">Meganyctiphanes norvegica</name>
    <name type="common">Northern krill</name>
    <name type="synonym">Thysanopoda norvegica</name>
    <dbReference type="NCBI Taxonomy" id="48144"/>
    <lineage>
        <taxon>Eukaryota</taxon>
        <taxon>Metazoa</taxon>
        <taxon>Ecdysozoa</taxon>
        <taxon>Arthropoda</taxon>
        <taxon>Crustacea</taxon>
        <taxon>Multicrustacea</taxon>
        <taxon>Malacostraca</taxon>
        <taxon>Eumalacostraca</taxon>
        <taxon>Eucarida</taxon>
        <taxon>Euphausiacea</taxon>
        <taxon>Euphausiidae</taxon>
        <taxon>Meganyctiphanes</taxon>
    </lineage>
</organism>
<keyword evidence="4 7" id="KW-0812">Transmembrane</keyword>
<evidence type="ECO:0000313" key="8">
    <source>
        <dbReference type="EMBL" id="CAL4124494.1"/>
    </source>
</evidence>
<evidence type="ECO:0000256" key="3">
    <source>
        <dbReference type="ARBA" id="ARBA00022475"/>
    </source>
</evidence>
<feature type="transmembrane region" description="Helical" evidence="7">
    <location>
        <begin position="51"/>
        <end position="72"/>
    </location>
</feature>
<keyword evidence="6 7" id="KW-0472">Membrane</keyword>
<comment type="caution">
    <text evidence="8">The sequence shown here is derived from an EMBL/GenBank/DDBJ whole genome shotgun (WGS) entry which is preliminary data.</text>
</comment>
<evidence type="ECO:0000256" key="4">
    <source>
        <dbReference type="ARBA" id="ARBA00022692"/>
    </source>
</evidence>
<protein>
    <recommendedName>
        <fullName evidence="7">XK-related protein</fullName>
    </recommendedName>
</protein>
<dbReference type="InterPro" id="IPR018629">
    <property type="entry name" value="XK-rel"/>
</dbReference>
<reference evidence="8 9" key="1">
    <citation type="submission" date="2024-05" db="EMBL/GenBank/DDBJ databases">
        <authorList>
            <person name="Wallberg A."/>
        </authorList>
    </citation>
    <scope>NUCLEOTIDE SEQUENCE [LARGE SCALE GENOMIC DNA]</scope>
</reference>
<dbReference type="Pfam" id="PF09815">
    <property type="entry name" value="XK-related"/>
    <property type="match status" value="1"/>
</dbReference>
<evidence type="ECO:0000313" key="9">
    <source>
        <dbReference type="Proteomes" id="UP001497623"/>
    </source>
</evidence>
<comment type="subcellular location">
    <subcellularLocation>
        <location evidence="1">Cell membrane</location>
        <topology evidence="1">Multi-pass membrane protein</topology>
    </subcellularLocation>
    <subcellularLocation>
        <location evidence="7">Membrane</location>
        <topology evidence="7">Multi-pass membrane protein</topology>
    </subcellularLocation>
</comment>
<dbReference type="Proteomes" id="UP001497623">
    <property type="component" value="Unassembled WGS sequence"/>
</dbReference>
<dbReference type="EMBL" id="CAXKWB010022640">
    <property type="protein sequence ID" value="CAL4124494.1"/>
    <property type="molecule type" value="Genomic_DNA"/>
</dbReference>
<comment type="caution">
    <text evidence="7">Lacks conserved residue(s) required for the propagation of feature annotation.</text>
</comment>
<comment type="similarity">
    <text evidence="2 7">Belongs to the XK family.</text>
</comment>
<dbReference type="PANTHER" id="PTHR16024">
    <property type="entry name" value="XK-RELATED PROTEIN"/>
    <property type="match status" value="1"/>
</dbReference>
<evidence type="ECO:0000256" key="5">
    <source>
        <dbReference type="ARBA" id="ARBA00022989"/>
    </source>
</evidence>